<evidence type="ECO:0000313" key="4">
    <source>
        <dbReference type="Proteomes" id="UP001595683"/>
    </source>
</evidence>
<dbReference type="InterPro" id="IPR010131">
    <property type="entry name" value="MdtP/NodT-like"/>
</dbReference>
<feature type="coiled-coil region" evidence="2">
    <location>
        <begin position="343"/>
        <end position="377"/>
    </location>
</feature>
<dbReference type="PANTHER" id="PTHR30203">
    <property type="entry name" value="OUTER MEMBRANE CATION EFFLUX PROTEIN"/>
    <property type="match status" value="1"/>
</dbReference>
<keyword evidence="4" id="KW-1185">Reference proteome</keyword>
<protein>
    <submittedName>
        <fullName evidence="3">TolC family protein</fullName>
    </submittedName>
</protein>
<keyword evidence="2" id="KW-0175">Coiled coil</keyword>
<dbReference type="InterPro" id="IPR003423">
    <property type="entry name" value="OMP_efflux"/>
</dbReference>
<accession>A0ABV7V6V0</accession>
<reference evidence="4" key="1">
    <citation type="journal article" date="2019" name="Int. J. Syst. Evol. Microbiol.">
        <title>The Global Catalogue of Microorganisms (GCM) 10K type strain sequencing project: providing services to taxonomists for standard genome sequencing and annotation.</title>
        <authorList>
            <consortium name="The Broad Institute Genomics Platform"/>
            <consortium name="The Broad Institute Genome Sequencing Center for Infectious Disease"/>
            <person name="Wu L."/>
            <person name="Ma J."/>
        </authorList>
    </citation>
    <scope>NUCLEOTIDE SEQUENCE [LARGE SCALE GENOMIC DNA]</scope>
    <source>
        <strain evidence="4">KCTC 42224</strain>
    </source>
</reference>
<evidence type="ECO:0000313" key="3">
    <source>
        <dbReference type="EMBL" id="MFC3673124.1"/>
    </source>
</evidence>
<comment type="similarity">
    <text evidence="1">Belongs to the outer membrane factor (OMF) (TC 1.B.17) family.</text>
</comment>
<organism evidence="3 4">
    <name type="scientific">Novosphingobium pokkalii</name>
    <dbReference type="NCBI Taxonomy" id="1770194"/>
    <lineage>
        <taxon>Bacteria</taxon>
        <taxon>Pseudomonadati</taxon>
        <taxon>Pseudomonadota</taxon>
        <taxon>Alphaproteobacteria</taxon>
        <taxon>Sphingomonadales</taxon>
        <taxon>Sphingomonadaceae</taxon>
        <taxon>Novosphingobium</taxon>
    </lineage>
</organism>
<dbReference type="RefSeq" id="WP_191326325.1">
    <property type="nucleotide sequence ID" value="NZ_BMZP01000042.1"/>
</dbReference>
<sequence>MAGLLAACAPVPPAPIDLPTRVQARVASPLDLGKARQIAASIAPGARPEASGLDRLTLFAAILAQDPQVAQARAALASARADARAARKVAAPTFTLSSEYANDPSTTSPWLLGAGANLPLDIGGRRGARLARADLGILTARQDLAEVVWADRVALHRGLIDAMAGAEQARLGETIVALRDRQLAVLEQRARAGEIASLDLYPYRAARAAAARALSDARARAQGGRAAVAGVLGVPVSALADQTLTWPDFAAPSPTPPAISPAERARAIAARADVLRAIAAYDQAEADLRGQVAQRMPALSLGPGYTWERGLVKLPFALNLSLPSWDGNRAAIVAAETHRAQAGAALETTLAAAQAAIEAAQTERTAAAAALARVRSEELPATTRAATQAQVQFKLGAIGEVDRTAAQIAAAEAQLAQIDALVRLRSADLALEDALRRPLDGPETVIDPKLVQPWL</sequence>
<name>A0ABV7V6V0_9SPHN</name>
<dbReference type="PANTHER" id="PTHR30203:SF24">
    <property type="entry name" value="BLR4935 PROTEIN"/>
    <property type="match status" value="1"/>
</dbReference>
<evidence type="ECO:0000256" key="2">
    <source>
        <dbReference type="SAM" id="Coils"/>
    </source>
</evidence>
<gene>
    <name evidence="3" type="ORF">ACFOOT_17020</name>
</gene>
<dbReference type="EMBL" id="JBHRYE010000037">
    <property type="protein sequence ID" value="MFC3673124.1"/>
    <property type="molecule type" value="Genomic_DNA"/>
</dbReference>
<dbReference type="Gene3D" id="1.20.1600.10">
    <property type="entry name" value="Outer membrane efflux proteins (OEP)"/>
    <property type="match status" value="1"/>
</dbReference>
<comment type="caution">
    <text evidence="3">The sequence shown here is derived from an EMBL/GenBank/DDBJ whole genome shotgun (WGS) entry which is preliminary data.</text>
</comment>
<dbReference type="Proteomes" id="UP001595683">
    <property type="component" value="Unassembled WGS sequence"/>
</dbReference>
<evidence type="ECO:0000256" key="1">
    <source>
        <dbReference type="ARBA" id="ARBA00007613"/>
    </source>
</evidence>
<dbReference type="SUPFAM" id="SSF56954">
    <property type="entry name" value="Outer membrane efflux proteins (OEP)"/>
    <property type="match status" value="1"/>
</dbReference>
<dbReference type="Pfam" id="PF02321">
    <property type="entry name" value="OEP"/>
    <property type="match status" value="1"/>
</dbReference>
<proteinExistence type="inferred from homology"/>